<name>A0AAE8HJJ8_STREI</name>
<keyword evidence="1" id="KW-0472">Membrane</keyword>
<feature type="transmembrane region" description="Helical" evidence="1">
    <location>
        <begin position="184"/>
        <end position="206"/>
    </location>
</feature>
<protein>
    <recommendedName>
        <fullName evidence="4">Oligosaccharide repeat unit polymerase</fullName>
    </recommendedName>
</protein>
<keyword evidence="1" id="KW-1133">Transmembrane helix</keyword>
<sequence length="427" mass="50980">MRVKNFIEKLLFIILILIVLSMNFLKIGNPILIGILIIIFDFYRVVKYKDNYYLFFLFICIMYFDYSFLISKYFSTTPTLVDIYKQIAYSNTKMIGVSILLIFHLFTTLFIDENYEESNNLNDIFFVDFSKKRLIQIIILTLLIFVVLLDYFVFHFLSATRTIYEYLLIPFVFGFYYTKQTNSIFYRNVLFMLMLFSTIVNMWQGARVISLQPMIAYLFIWHGKKINWKNISIAFIFVVIVFTIFGLYGDYKDFGYDLSTLNSSVVIKTFSDRKFSLDTAISSYWTGLTYIEISNIIPFSQRILNFIEYITIYAIKGTSSSYVQLYDFSRRYYVHYYGGYISSYFYYWFGWSGIFIIGLYIGKLMNLAGRLNKDFSDFSKLLTVYFISTLPRWYLYYPVTLFRGMLIFIVFYFVFNYGLDIIYKKKG</sequence>
<dbReference type="AlphaFoldDB" id="A0AAE8HJJ8"/>
<feature type="transmembrane region" description="Helical" evidence="1">
    <location>
        <begin position="401"/>
        <end position="423"/>
    </location>
</feature>
<feature type="transmembrane region" description="Helical" evidence="1">
    <location>
        <begin position="227"/>
        <end position="248"/>
    </location>
</feature>
<comment type="caution">
    <text evidence="2">The sequence shown here is derived from an EMBL/GenBank/DDBJ whole genome shotgun (WGS) entry which is preliminary data.</text>
</comment>
<feature type="transmembrane region" description="Helical" evidence="1">
    <location>
        <begin position="52"/>
        <end position="74"/>
    </location>
</feature>
<proteinExistence type="predicted"/>
<dbReference type="RefSeq" id="WP_074601717.1">
    <property type="nucleotide sequence ID" value="NZ_FNMW01000001.1"/>
</dbReference>
<accession>A0AAE8HJJ8</accession>
<feature type="transmembrane region" description="Helical" evidence="1">
    <location>
        <begin position="94"/>
        <end position="111"/>
    </location>
</feature>
<evidence type="ECO:0008006" key="4">
    <source>
        <dbReference type="Google" id="ProtNLM"/>
    </source>
</evidence>
<feature type="transmembrane region" description="Helical" evidence="1">
    <location>
        <begin position="134"/>
        <end position="154"/>
    </location>
</feature>
<organism evidence="2 3">
    <name type="scientific">Streptococcus equinus</name>
    <name type="common">Streptococcus bovis</name>
    <dbReference type="NCBI Taxonomy" id="1335"/>
    <lineage>
        <taxon>Bacteria</taxon>
        <taxon>Bacillati</taxon>
        <taxon>Bacillota</taxon>
        <taxon>Bacilli</taxon>
        <taxon>Lactobacillales</taxon>
        <taxon>Streptococcaceae</taxon>
        <taxon>Streptococcus</taxon>
    </lineage>
</organism>
<keyword evidence="1" id="KW-0812">Transmembrane</keyword>
<gene>
    <name evidence="2" type="ORF">SAMN05216415_0330</name>
</gene>
<evidence type="ECO:0000256" key="1">
    <source>
        <dbReference type="SAM" id="Phobius"/>
    </source>
</evidence>
<dbReference type="Proteomes" id="UP000182107">
    <property type="component" value="Unassembled WGS sequence"/>
</dbReference>
<feature type="transmembrane region" description="Helical" evidence="1">
    <location>
        <begin position="12"/>
        <end position="40"/>
    </location>
</feature>
<feature type="transmembrane region" description="Helical" evidence="1">
    <location>
        <begin position="345"/>
        <end position="366"/>
    </location>
</feature>
<dbReference type="EMBL" id="FNMW01000001">
    <property type="protein sequence ID" value="SDW26010.1"/>
    <property type="molecule type" value="Genomic_DNA"/>
</dbReference>
<evidence type="ECO:0000313" key="2">
    <source>
        <dbReference type="EMBL" id="SDW26010.1"/>
    </source>
</evidence>
<evidence type="ECO:0000313" key="3">
    <source>
        <dbReference type="Proteomes" id="UP000182107"/>
    </source>
</evidence>
<reference evidence="2 3" key="1">
    <citation type="submission" date="2016-10" db="EMBL/GenBank/DDBJ databases">
        <authorList>
            <person name="Varghese N."/>
            <person name="Submissions S."/>
        </authorList>
    </citation>
    <scope>NUCLEOTIDE SEQUENCE [LARGE SCALE GENOMIC DNA]</scope>
    <source>
        <strain evidence="2 3">Sb17</strain>
    </source>
</reference>